<dbReference type="EMBL" id="MK689364">
    <property type="protein sequence ID" value="QBZ70844.1"/>
    <property type="molecule type" value="Genomic_DNA"/>
</dbReference>
<gene>
    <name evidence="1" type="ORF">pETSU_263</name>
</gene>
<keyword evidence="2" id="KW-1185">Reference proteome</keyword>
<evidence type="ECO:0000313" key="1">
    <source>
        <dbReference type="EMBL" id="QBZ70844.1"/>
    </source>
</evidence>
<evidence type="ECO:0000313" key="2">
    <source>
        <dbReference type="Proteomes" id="UP000297195"/>
    </source>
</evidence>
<protein>
    <submittedName>
        <fullName evidence="1">Uncharacterized protein</fullName>
    </submittedName>
</protein>
<accession>A0A4D6DX24</accession>
<reference evidence="1 2" key="1">
    <citation type="submission" date="2019-03" db="EMBL/GenBank/DDBJ databases">
        <authorList>
            <person name="Kim S.G."/>
            <person name="Park S.C."/>
        </authorList>
    </citation>
    <scope>NUCLEOTIDE SEQUENCE [LARGE SCALE GENOMIC DNA]</scope>
</reference>
<organism evidence="1 2">
    <name type="scientific">Edwardsiella phage pEt-SU</name>
    <dbReference type="NCBI Taxonomy" id="2562142"/>
    <lineage>
        <taxon>Viruses</taxon>
        <taxon>Duplodnaviria</taxon>
        <taxon>Heunggongvirae</taxon>
        <taxon>Uroviricota</taxon>
        <taxon>Caudoviricetes</taxon>
        <taxon>Chimalliviridae</taxon>
        <taxon>Petsuvirus</taxon>
        <taxon>Petsuvirus pEtSU</taxon>
    </lineage>
</organism>
<sequence length="269" mass="30316">MKIKLDHYIAKIIAEQAKKTVLECIDKNLMSAEFEVNDIKGTVNVAKMDHLSLTPGSSNTYQYSVRLFNNIQLVTGAPVVKHTGCGINIQRAVMSAIGVLVMQETSPAVVSQRLAEVIRQTIATPNLEHEFVLFEELRIKLQYRECENEFSYFIDVETDERTIAKYYNYGKTQNSVNPYFTGVMNPLVSIASGFQPSKERKFYITEFTTFQNLSMLGGGCPTAMINPGQPLPHQYNPSIYGYAGINNPMTPNNFDLFNNRNGNDPFSHF</sequence>
<name>A0A4D6DX24_9CAUD</name>
<dbReference type="Proteomes" id="UP000297195">
    <property type="component" value="Segment"/>
</dbReference>
<proteinExistence type="predicted"/>